<dbReference type="CDD" id="cd05117">
    <property type="entry name" value="STKc_CAMK"/>
    <property type="match status" value="1"/>
</dbReference>
<keyword evidence="2 3" id="KW-0067">ATP-binding</keyword>
<dbReference type="FunFam" id="1.10.510.10:FF:000945">
    <property type="entry name" value="Uncharacterized protein"/>
    <property type="match status" value="1"/>
</dbReference>
<keyword evidence="4" id="KW-0418">Kinase</keyword>
<evidence type="ECO:0000256" key="3">
    <source>
        <dbReference type="PROSITE-ProRule" id="PRU10141"/>
    </source>
</evidence>
<keyword evidence="4" id="KW-0808">Transferase</keyword>
<reference evidence="6" key="1">
    <citation type="submission" date="2021-09" db="EMBL/GenBank/DDBJ databases">
        <authorList>
            <consortium name="AG Swart"/>
            <person name="Singh M."/>
            <person name="Singh A."/>
            <person name="Seah K."/>
            <person name="Emmerich C."/>
        </authorList>
    </citation>
    <scope>NUCLEOTIDE SEQUENCE</scope>
    <source>
        <strain evidence="6">ATCC30299</strain>
    </source>
</reference>
<gene>
    <name evidence="6" type="ORF">BSTOLATCC_MIC49158</name>
</gene>
<evidence type="ECO:0000256" key="4">
    <source>
        <dbReference type="RuleBase" id="RU000304"/>
    </source>
</evidence>
<dbReference type="GO" id="GO:0004674">
    <property type="term" value="F:protein serine/threonine kinase activity"/>
    <property type="evidence" value="ECO:0007669"/>
    <property type="project" value="UniProtKB-KW"/>
</dbReference>
<accession>A0AAU9JV99</accession>
<feature type="domain" description="Protein kinase" evidence="5">
    <location>
        <begin position="129"/>
        <end position="386"/>
    </location>
</feature>
<evidence type="ECO:0000256" key="1">
    <source>
        <dbReference type="ARBA" id="ARBA00022741"/>
    </source>
</evidence>
<dbReference type="PANTHER" id="PTHR24347">
    <property type="entry name" value="SERINE/THREONINE-PROTEIN KINASE"/>
    <property type="match status" value="1"/>
</dbReference>
<comment type="similarity">
    <text evidence="4">Belongs to the protein kinase superfamily.</text>
</comment>
<dbReference type="InterPro" id="IPR011009">
    <property type="entry name" value="Kinase-like_dom_sf"/>
</dbReference>
<sequence>MESIFNEIDKRGRKSNEFWTGCFQMNHRIIFESEVWEFQNKNLLIPITLALTEESLLKHQQGRKMKSANIKWKLIEAFVEEKENDCKYIFRVGQGSIFKEFYVATSEILDEWLYHLSTVGIMAEIGNDYNFIKEIGKGGSAKVFLAEDKETHMKYAIKACPKSLANSIQNGKSTLASEINMMRNLNHPNIVKLLKVYESEEHVFLVLEYINGGTLLDRLSNYHKYSEKNAAEIISRLLKAVDYLHSLEIVHRDIKLENILMISENNDIEFKLADFGLACEDDHELSKRCGSPGYTAPEIFSEKTYDKKVDIFSVGIVLYGLLTGTAAFPGKTAEERMRKNREGKVYFDGKPWKNISKSGIDMVSKLVSINPFERPSAQSALDHIWLRYNLKSFRKIKARSRRIGRYLLGLPKESESSTHLDIEEIDLKPISSEGIMITVEDA</sequence>
<dbReference type="SMART" id="SM00220">
    <property type="entry name" value="S_TKc"/>
    <property type="match status" value="1"/>
</dbReference>
<dbReference type="SUPFAM" id="SSF56112">
    <property type="entry name" value="Protein kinase-like (PK-like)"/>
    <property type="match status" value="1"/>
</dbReference>
<dbReference type="GO" id="GO:0005524">
    <property type="term" value="F:ATP binding"/>
    <property type="evidence" value="ECO:0007669"/>
    <property type="project" value="UniProtKB-UniRule"/>
</dbReference>
<evidence type="ECO:0000313" key="6">
    <source>
        <dbReference type="EMBL" id="CAG9329525.1"/>
    </source>
</evidence>
<dbReference type="InterPro" id="IPR000719">
    <property type="entry name" value="Prot_kinase_dom"/>
</dbReference>
<dbReference type="PROSITE" id="PS50011">
    <property type="entry name" value="PROTEIN_KINASE_DOM"/>
    <property type="match status" value="1"/>
</dbReference>
<dbReference type="PROSITE" id="PS00108">
    <property type="entry name" value="PROTEIN_KINASE_ST"/>
    <property type="match status" value="1"/>
</dbReference>
<dbReference type="InterPro" id="IPR008271">
    <property type="entry name" value="Ser/Thr_kinase_AS"/>
</dbReference>
<evidence type="ECO:0000259" key="5">
    <source>
        <dbReference type="PROSITE" id="PS50011"/>
    </source>
</evidence>
<organism evidence="6 7">
    <name type="scientific">Blepharisma stoltei</name>
    <dbReference type="NCBI Taxonomy" id="1481888"/>
    <lineage>
        <taxon>Eukaryota</taxon>
        <taxon>Sar</taxon>
        <taxon>Alveolata</taxon>
        <taxon>Ciliophora</taxon>
        <taxon>Postciliodesmatophora</taxon>
        <taxon>Heterotrichea</taxon>
        <taxon>Heterotrichida</taxon>
        <taxon>Blepharismidae</taxon>
        <taxon>Blepharisma</taxon>
    </lineage>
</organism>
<dbReference type="Proteomes" id="UP001162131">
    <property type="component" value="Unassembled WGS sequence"/>
</dbReference>
<comment type="caution">
    <text evidence="6">The sequence shown here is derived from an EMBL/GenBank/DDBJ whole genome shotgun (WGS) entry which is preliminary data.</text>
</comment>
<evidence type="ECO:0000256" key="2">
    <source>
        <dbReference type="ARBA" id="ARBA00022840"/>
    </source>
</evidence>
<dbReference type="InterPro" id="IPR017441">
    <property type="entry name" value="Protein_kinase_ATP_BS"/>
</dbReference>
<dbReference type="FunFam" id="3.30.200.20:FF:000042">
    <property type="entry name" value="Aurora kinase A"/>
    <property type="match status" value="1"/>
</dbReference>
<dbReference type="Pfam" id="PF00069">
    <property type="entry name" value="Pkinase"/>
    <property type="match status" value="1"/>
</dbReference>
<feature type="binding site" evidence="3">
    <location>
        <position position="158"/>
    </location>
    <ligand>
        <name>ATP</name>
        <dbReference type="ChEBI" id="CHEBI:30616"/>
    </ligand>
</feature>
<protein>
    <recommendedName>
        <fullName evidence="5">Protein kinase domain-containing protein</fullName>
    </recommendedName>
</protein>
<evidence type="ECO:0000313" key="7">
    <source>
        <dbReference type="Proteomes" id="UP001162131"/>
    </source>
</evidence>
<proteinExistence type="inferred from homology"/>
<dbReference type="AlphaFoldDB" id="A0AAU9JV99"/>
<keyword evidence="7" id="KW-1185">Reference proteome</keyword>
<dbReference type="EMBL" id="CAJZBQ010000048">
    <property type="protein sequence ID" value="CAG9329525.1"/>
    <property type="molecule type" value="Genomic_DNA"/>
</dbReference>
<dbReference type="Gene3D" id="1.10.510.10">
    <property type="entry name" value="Transferase(Phosphotransferase) domain 1"/>
    <property type="match status" value="1"/>
</dbReference>
<dbReference type="PROSITE" id="PS00107">
    <property type="entry name" value="PROTEIN_KINASE_ATP"/>
    <property type="match status" value="1"/>
</dbReference>
<name>A0AAU9JV99_9CILI</name>
<keyword evidence="1 3" id="KW-0547">Nucleotide-binding</keyword>
<keyword evidence="4" id="KW-0723">Serine/threonine-protein kinase</keyword>